<dbReference type="AlphaFoldDB" id="A0A450X686"/>
<dbReference type="SUPFAM" id="SSF53335">
    <property type="entry name" value="S-adenosyl-L-methionine-dependent methyltransferases"/>
    <property type="match status" value="3"/>
</dbReference>
<dbReference type="PANTHER" id="PTHR36973:SF4">
    <property type="entry name" value="NODULATION PROTEIN"/>
    <property type="match status" value="1"/>
</dbReference>
<dbReference type="PANTHER" id="PTHR36973">
    <property type="entry name" value="SLL1456 PROTEIN-RELATED"/>
    <property type="match status" value="1"/>
</dbReference>
<evidence type="ECO:0000259" key="1">
    <source>
        <dbReference type="Pfam" id="PF05050"/>
    </source>
</evidence>
<accession>A0A450X686</accession>
<keyword evidence="3" id="KW-0489">Methyltransferase</keyword>
<protein>
    <submittedName>
        <fullName evidence="3">Methyltransferase, FkbM family</fullName>
    </submittedName>
</protein>
<reference evidence="3" key="1">
    <citation type="submission" date="2019-02" db="EMBL/GenBank/DDBJ databases">
        <authorList>
            <person name="Gruber-Vodicka R. H."/>
            <person name="Seah K. B. B."/>
        </authorList>
    </citation>
    <scope>NUCLEOTIDE SEQUENCE</scope>
    <source>
        <strain evidence="2">BECK_S312</strain>
        <strain evidence="3">BECK_S426</strain>
    </source>
</reference>
<dbReference type="InterPro" id="IPR006342">
    <property type="entry name" value="FkbM_mtfrase"/>
</dbReference>
<evidence type="ECO:0000313" key="3">
    <source>
        <dbReference type="EMBL" id="VFK24783.1"/>
    </source>
</evidence>
<proteinExistence type="predicted"/>
<dbReference type="EMBL" id="CAADFM010000014">
    <property type="protein sequence ID" value="VFK08181.1"/>
    <property type="molecule type" value="Genomic_DNA"/>
</dbReference>
<sequence>MGVVHFGAPLPLLTRIHDEFKPWAFIETGTFRAETAIWAASRFEQVWTVELSEQLYEENRLLLDPYRNITALQGDSRQVLARLAGEVHEAAVFWLDAHWCGGPTAGIDDPCPLLEELDAIATRPYGDFVLIDDARLFLSRESAPSQWPSIFEIGKRLERFSDPKYIAIVDDVIVAVPEKSARNFLVDFCRVRNAEIWEEYRAREGESRLKIAGRTEQIPTLRQIRIDRRKKESCWLLDFSHDVTSQTGEDGVIEKIFEIIEPTNRWCIEFGAWDGKKFSNTYNLIQNKQWNGLLIEGNPSKYQELAQTYAGVERTHCVSGLVALESGSNSLDAYLEKNGLPIEPDLLSIDIDGNDYHVWSSLQQFRPQVVICEFNPTIPNDVLFVQAPDLEINQACSLRALIELAKQKGYELVAAMPWNGIFVVKEAFAKFGIIDNSIDAMYMPTNDGRLFQGFDGTLFNVGLEELEWAGKGISLAYDELQVMPQENRRFPDAIPKNVIATKTNVGLRKYHGEQGMRLPEAPNFSTITRERLRECVGKSDPTILEIGANDGMHTLWFLELFDNPRIYCFEPDPRAIERFRKKVGRHPNVTLFEMALSDYNGEAIFYQSNSQYGWDQSGSIRKPKEHLTVFPEVTFEKTITVKTAMLDTWRREQGIDTVDFIWMDVQGAEMDVFRGGADTLARTRYLYTEYNDRELYAGQCTLPQLLDCLKYFKVLDRYPDDVLLENERIGIPNPKKRKADFL</sequence>
<evidence type="ECO:0000313" key="2">
    <source>
        <dbReference type="EMBL" id="VFK08181.1"/>
    </source>
</evidence>
<dbReference type="GO" id="GO:0032259">
    <property type="term" value="P:methylation"/>
    <property type="evidence" value="ECO:0007669"/>
    <property type="project" value="UniProtKB-KW"/>
</dbReference>
<dbReference type="InterPro" id="IPR029063">
    <property type="entry name" value="SAM-dependent_MTases_sf"/>
</dbReference>
<dbReference type="Gene3D" id="3.40.50.150">
    <property type="entry name" value="Vaccinia Virus protein VP39"/>
    <property type="match status" value="2"/>
</dbReference>
<dbReference type="GO" id="GO:0008171">
    <property type="term" value="F:O-methyltransferase activity"/>
    <property type="evidence" value="ECO:0007669"/>
    <property type="project" value="TreeGrafter"/>
</dbReference>
<keyword evidence="3" id="KW-0808">Transferase</keyword>
<gene>
    <name evidence="2" type="ORF">BECKLPF1236A_GA0070988_100146</name>
    <name evidence="3" type="ORF">BECKLPF1236C_GA0070990_100166</name>
</gene>
<dbReference type="EMBL" id="CAADFP010000016">
    <property type="protein sequence ID" value="VFK24783.1"/>
    <property type="molecule type" value="Genomic_DNA"/>
</dbReference>
<dbReference type="InterPro" id="IPR053188">
    <property type="entry name" value="FkbM_Methyltransferase"/>
</dbReference>
<name>A0A450X686_9GAMM</name>
<dbReference type="Pfam" id="PF05050">
    <property type="entry name" value="Methyltransf_21"/>
    <property type="match status" value="1"/>
</dbReference>
<feature type="domain" description="Methyltransferase FkbM" evidence="1">
    <location>
        <begin position="545"/>
        <end position="707"/>
    </location>
</feature>
<dbReference type="NCBIfam" id="TIGR01444">
    <property type="entry name" value="fkbM_fam"/>
    <property type="match status" value="1"/>
</dbReference>
<organism evidence="3">
    <name type="scientific">Candidatus Kentrum sp. LPFa</name>
    <dbReference type="NCBI Taxonomy" id="2126335"/>
    <lineage>
        <taxon>Bacteria</taxon>
        <taxon>Pseudomonadati</taxon>
        <taxon>Pseudomonadota</taxon>
        <taxon>Gammaproteobacteria</taxon>
        <taxon>Candidatus Kentrum</taxon>
    </lineage>
</organism>